<gene>
    <name evidence="1" type="ORF">GCM10023147_45390</name>
</gene>
<dbReference type="Proteomes" id="UP001500635">
    <property type="component" value="Unassembled WGS sequence"/>
</dbReference>
<organism evidence="1 2">
    <name type="scientific">Tsukamurella soli</name>
    <dbReference type="NCBI Taxonomy" id="644556"/>
    <lineage>
        <taxon>Bacteria</taxon>
        <taxon>Bacillati</taxon>
        <taxon>Actinomycetota</taxon>
        <taxon>Actinomycetes</taxon>
        <taxon>Mycobacteriales</taxon>
        <taxon>Tsukamurellaceae</taxon>
        <taxon>Tsukamurella</taxon>
    </lineage>
</organism>
<accession>A0ABP8KCF3</accession>
<keyword evidence="2" id="KW-1185">Reference proteome</keyword>
<evidence type="ECO:0000313" key="1">
    <source>
        <dbReference type="EMBL" id="GAA4403649.1"/>
    </source>
</evidence>
<dbReference type="SUPFAM" id="SSF53822">
    <property type="entry name" value="Periplasmic binding protein-like I"/>
    <property type="match status" value="1"/>
</dbReference>
<evidence type="ECO:0000313" key="2">
    <source>
        <dbReference type="Proteomes" id="UP001500635"/>
    </source>
</evidence>
<dbReference type="Gene3D" id="3.40.50.2300">
    <property type="match status" value="1"/>
</dbReference>
<dbReference type="EMBL" id="BAABFR010000111">
    <property type="protein sequence ID" value="GAA4403649.1"/>
    <property type="molecule type" value="Genomic_DNA"/>
</dbReference>
<evidence type="ECO:0008006" key="3">
    <source>
        <dbReference type="Google" id="ProtNLM"/>
    </source>
</evidence>
<name>A0ABP8KCF3_9ACTN</name>
<comment type="caution">
    <text evidence="1">The sequence shown here is derived from an EMBL/GenBank/DDBJ whole genome shotgun (WGS) entry which is preliminary data.</text>
</comment>
<reference evidence="2" key="1">
    <citation type="journal article" date="2019" name="Int. J. Syst. Evol. Microbiol.">
        <title>The Global Catalogue of Microorganisms (GCM) 10K type strain sequencing project: providing services to taxonomists for standard genome sequencing and annotation.</title>
        <authorList>
            <consortium name="The Broad Institute Genomics Platform"/>
            <consortium name="The Broad Institute Genome Sequencing Center for Infectious Disease"/>
            <person name="Wu L."/>
            <person name="Ma J."/>
        </authorList>
    </citation>
    <scope>NUCLEOTIDE SEQUENCE [LARGE SCALE GENOMIC DNA]</scope>
    <source>
        <strain evidence="2">JCM 17688</strain>
    </source>
</reference>
<sequence>MASLDDARWMTVTTPGITAARRPSYDMGARAATVLLQSLAGQPGRRRHLLPADVIRRESVAAPRRADAVTS</sequence>
<protein>
    <recommendedName>
        <fullName evidence="3">Substrate-binding protein-like domain-containing protein</fullName>
    </recommendedName>
</protein>
<proteinExistence type="predicted"/>
<dbReference type="InterPro" id="IPR028082">
    <property type="entry name" value="Peripla_BP_I"/>
</dbReference>